<keyword evidence="2" id="KW-1185">Reference proteome</keyword>
<accession>A0A397PPF4</accession>
<dbReference type="EMBL" id="QXDF01000002">
    <property type="protein sequence ID" value="RIA47621.1"/>
    <property type="molecule type" value="Genomic_DNA"/>
</dbReference>
<dbReference type="OrthoDB" id="4954742at2"/>
<proteinExistence type="predicted"/>
<evidence type="ECO:0000313" key="1">
    <source>
        <dbReference type="EMBL" id="RIA47621.1"/>
    </source>
</evidence>
<sequence length="232" mass="25590">MSESFQRYAIFWLPPADSPLAAFGREWFGTCPERGEVGAPATFGLPEELAAEAIQRPRRYTLHGTVVAPFRPAEGVSGEALADELRVFCARRAVRRTGPLGFWRLSRHLALIPEGGTARLDWLAAEAVTHFNAFRAPTTEADLARYPAEQHSERQRQNVRDFGYPYVLSEFIFHITLAGPLAPEQLDRVQATLAPRLGPLTGEPLNIGDLCLLGEPDQAAPFRLIARCALSA</sequence>
<reference evidence="1 2" key="1">
    <citation type="submission" date="2018-08" db="EMBL/GenBank/DDBJ databases">
        <title>Genomic Encyclopedia of Archaeal and Bacterial Type Strains, Phase II (KMG-II): from individual species to whole genera.</title>
        <authorList>
            <person name="Goeker M."/>
        </authorList>
    </citation>
    <scope>NUCLEOTIDE SEQUENCE [LARGE SCALE GENOMIC DNA]</scope>
    <source>
        <strain evidence="1 2">DSM 5002</strain>
    </source>
</reference>
<name>A0A397PPF4_9HYPH</name>
<dbReference type="PIRSF" id="PIRSF033328">
    <property type="entry name" value="Phest_Mll4975"/>
    <property type="match status" value="1"/>
</dbReference>
<evidence type="ECO:0000313" key="2">
    <source>
        <dbReference type="Proteomes" id="UP000266273"/>
    </source>
</evidence>
<dbReference type="Proteomes" id="UP000266273">
    <property type="component" value="Unassembled WGS sequence"/>
</dbReference>
<dbReference type="AlphaFoldDB" id="A0A397PPF4"/>
<dbReference type="Pfam" id="PF06299">
    <property type="entry name" value="DUF1045"/>
    <property type="match status" value="1"/>
</dbReference>
<dbReference type="RefSeq" id="WP_119061990.1">
    <property type="nucleotide sequence ID" value="NZ_QXDF01000002.1"/>
</dbReference>
<protein>
    <submittedName>
        <fullName evidence="1">Uncharacterized protein DUF1045</fullName>
    </submittedName>
</protein>
<gene>
    <name evidence="1" type="ORF">BXY53_2179</name>
</gene>
<organism evidence="1 2">
    <name type="scientific">Dichotomicrobium thermohalophilum</name>
    <dbReference type="NCBI Taxonomy" id="933063"/>
    <lineage>
        <taxon>Bacteria</taxon>
        <taxon>Pseudomonadati</taxon>
        <taxon>Pseudomonadota</taxon>
        <taxon>Alphaproteobacteria</taxon>
        <taxon>Hyphomicrobiales</taxon>
        <taxon>Hyphomicrobiaceae</taxon>
        <taxon>Dichotomicrobium</taxon>
    </lineage>
</organism>
<dbReference type="InterPro" id="IPR009389">
    <property type="entry name" value="DUF1045"/>
</dbReference>
<comment type="caution">
    <text evidence="1">The sequence shown here is derived from an EMBL/GenBank/DDBJ whole genome shotgun (WGS) entry which is preliminary data.</text>
</comment>